<dbReference type="RefSeq" id="WP_237872351.1">
    <property type="nucleotide sequence ID" value="NZ_JAKLTR010000007.1"/>
</dbReference>
<feature type="transmembrane region" description="Helical" evidence="1">
    <location>
        <begin position="51"/>
        <end position="70"/>
    </location>
</feature>
<protein>
    <submittedName>
        <fullName evidence="2">Uncharacterized protein</fullName>
    </submittedName>
</protein>
<proteinExistence type="predicted"/>
<evidence type="ECO:0000313" key="3">
    <source>
        <dbReference type="Proteomes" id="UP001165367"/>
    </source>
</evidence>
<keyword evidence="1" id="KW-0812">Transmembrane</keyword>
<reference evidence="2" key="1">
    <citation type="submission" date="2022-01" db="EMBL/GenBank/DDBJ databases">
        <authorList>
            <person name="Jo J.-H."/>
            <person name="Im W.-T."/>
        </authorList>
    </citation>
    <scope>NUCLEOTIDE SEQUENCE</scope>
    <source>
        <strain evidence="2">NA20</strain>
    </source>
</reference>
<keyword evidence="3" id="KW-1185">Reference proteome</keyword>
<name>A0ABS9KS97_9BACT</name>
<sequence>MKTTNNHLHLHRKEEKDKLSGFWFMASNAIPLIGFFLYFKHRNEYPNKAKRALTSALIGIPFAIAAGYIMNNYILK</sequence>
<organism evidence="2 3">
    <name type="scientific">Terrimonas ginsenosidimutans</name>
    <dbReference type="NCBI Taxonomy" id="2908004"/>
    <lineage>
        <taxon>Bacteria</taxon>
        <taxon>Pseudomonadati</taxon>
        <taxon>Bacteroidota</taxon>
        <taxon>Chitinophagia</taxon>
        <taxon>Chitinophagales</taxon>
        <taxon>Chitinophagaceae</taxon>
        <taxon>Terrimonas</taxon>
    </lineage>
</organism>
<keyword evidence="1" id="KW-0472">Membrane</keyword>
<evidence type="ECO:0000256" key="1">
    <source>
        <dbReference type="SAM" id="Phobius"/>
    </source>
</evidence>
<feature type="transmembrane region" description="Helical" evidence="1">
    <location>
        <begin position="20"/>
        <end position="39"/>
    </location>
</feature>
<keyword evidence="1" id="KW-1133">Transmembrane helix</keyword>
<evidence type="ECO:0000313" key="2">
    <source>
        <dbReference type="EMBL" id="MCG2615207.1"/>
    </source>
</evidence>
<dbReference type="EMBL" id="JAKLTR010000007">
    <property type="protein sequence ID" value="MCG2615207.1"/>
    <property type="molecule type" value="Genomic_DNA"/>
</dbReference>
<gene>
    <name evidence="2" type="ORF">LZZ85_12980</name>
</gene>
<comment type="caution">
    <text evidence="2">The sequence shown here is derived from an EMBL/GenBank/DDBJ whole genome shotgun (WGS) entry which is preliminary data.</text>
</comment>
<dbReference type="Proteomes" id="UP001165367">
    <property type="component" value="Unassembled WGS sequence"/>
</dbReference>
<accession>A0ABS9KS97</accession>